<evidence type="ECO:0000313" key="6">
    <source>
        <dbReference type="Proteomes" id="UP000823757"/>
    </source>
</evidence>
<dbReference type="Proteomes" id="UP000823757">
    <property type="component" value="Unassembled WGS sequence"/>
</dbReference>
<evidence type="ECO:0000256" key="2">
    <source>
        <dbReference type="ARBA" id="ARBA00009840"/>
    </source>
</evidence>
<dbReference type="Pfam" id="PF02646">
    <property type="entry name" value="RmuC"/>
    <property type="match status" value="1"/>
</dbReference>
<reference evidence="5" key="2">
    <citation type="journal article" date="2021" name="PeerJ">
        <title>Extensive microbial diversity within the chicken gut microbiome revealed by metagenomics and culture.</title>
        <authorList>
            <person name="Gilroy R."/>
            <person name="Ravi A."/>
            <person name="Getino M."/>
            <person name="Pursley I."/>
            <person name="Horton D.L."/>
            <person name="Alikhan N.F."/>
            <person name="Baker D."/>
            <person name="Gharbi K."/>
            <person name="Hall N."/>
            <person name="Watson M."/>
            <person name="Adriaenssens E.M."/>
            <person name="Foster-Nyarko E."/>
            <person name="Jarju S."/>
            <person name="Secka A."/>
            <person name="Antonio M."/>
            <person name="Oren A."/>
            <person name="Chaudhuri R.R."/>
            <person name="La Ragione R."/>
            <person name="Hildebrand F."/>
            <person name="Pallen M.J."/>
        </authorList>
    </citation>
    <scope>NUCLEOTIDE SEQUENCE</scope>
    <source>
        <strain evidence="5">B1-13419</strain>
    </source>
</reference>
<evidence type="ECO:0000313" key="5">
    <source>
        <dbReference type="EMBL" id="MBO8474118.1"/>
    </source>
</evidence>
<accession>A0A9D9IM33</accession>
<evidence type="ECO:0000256" key="3">
    <source>
        <dbReference type="ARBA" id="ARBA00023054"/>
    </source>
</evidence>
<sequence>MTVSVMLLIVAAVIVLAAVTVVYAHKSQKAGYEKLMESQKESYEQTLAFQRQGYEKDLSGQKNYYEKLISEIKENHEKSLKEQISAIRTQMTASTEEILKAREKELSDKAVETFKNITGGLAKDLQDMKKSFEDNKQTQTSTTTGMKTFMEEAVKKLKEQTENIGTKADNLADALRSKNKIQGIFGEVRLENIFKSEGFAEGRDYDREATLKGELGERIVNEDSGRGMRPDFIIHYPDSTDIIIDSKVDLKAYADYFEAQDDAGREDAARRNLAAMNAQIDNLSKKDYSRYLAPGRRSLGYVLMFVPIYGSLQLAKSMDEGIWRRAYERKVLITTEETLMPFLRMIRTAWVSVEQVKNQERIIDSAQKMIERVYDFAKFHKVMGDKLKDVQEYYEKCESKLKDSGQSIITSAKQVVALGVPEKHGKKVTEISAPLQMIDQENEK</sequence>
<organism evidence="5 6">
    <name type="scientific">Candidatus Cryptobacteroides faecigallinarum</name>
    <dbReference type="NCBI Taxonomy" id="2840763"/>
    <lineage>
        <taxon>Bacteria</taxon>
        <taxon>Pseudomonadati</taxon>
        <taxon>Bacteroidota</taxon>
        <taxon>Bacteroidia</taxon>
        <taxon>Bacteroidales</taxon>
        <taxon>Candidatus Cryptobacteroides</taxon>
    </lineage>
</organism>
<comment type="function">
    <text evidence="1">Involved in DNA recombination.</text>
</comment>
<dbReference type="PANTHER" id="PTHR30563">
    <property type="entry name" value="DNA RECOMBINATION PROTEIN RMUC"/>
    <property type="match status" value="1"/>
</dbReference>
<dbReference type="PANTHER" id="PTHR30563:SF0">
    <property type="entry name" value="DNA RECOMBINATION PROTEIN RMUC"/>
    <property type="match status" value="1"/>
</dbReference>
<dbReference type="InterPro" id="IPR003798">
    <property type="entry name" value="DNA_recombination_RmuC"/>
</dbReference>
<keyword evidence="4" id="KW-0233">DNA recombination</keyword>
<dbReference type="EMBL" id="JADIMD010000032">
    <property type="protein sequence ID" value="MBO8474118.1"/>
    <property type="molecule type" value="Genomic_DNA"/>
</dbReference>
<gene>
    <name evidence="5" type="primary">rmuC</name>
    <name evidence="5" type="ORF">IAB91_02345</name>
</gene>
<comment type="similarity">
    <text evidence="2">Belongs to the RmuC family.</text>
</comment>
<evidence type="ECO:0000256" key="4">
    <source>
        <dbReference type="ARBA" id="ARBA00023172"/>
    </source>
</evidence>
<proteinExistence type="inferred from homology"/>
<reference evidence="5" key="1">
    <citation type="submission" date="2020-10" db="EMBL/GenBank/DDBJ databases">
        <authorList>
            <person name="Gilroy R."/>
        </authorList>
    </citation>
    <scope>NUCLEOTIDE SEQUENCE</scope>
    <source>
        <strain evidence="5">B1-13419</strain>
    </source>
</reference>
<dbReference type="GO" id="GO:0006310">
    <property type="term" value="P:DNA recombination"/>
    <property type="evidence" value="ECO:0007669"/>
    <property type="project" value="UniProtKB-KW"/>
</dbReference>
<protein>
    <submittedName>
        <fullName evidence="5">DNA recombination protein RmuC</fullName>
    </submittedName>
</protein>
<keyword evidence="3" id="KW-0175">Coiled coil</keyword>
<evidence type="ECO:0000256" key="1">
    <source>
        <dbReference type="ARBA" id="ARBA00003416"/>
    </source>
</evidence>
<comment type="caution">
    <text evidence="5">The sequence shown here is derived from an EMBL/GenBank/DDBJ whole genome shotgun (WGS) entry which is preliminary data.</text>
</comment>
<dbReference type="AlphaFoldDB" id="A0A9D9IM33"/>
<name>A0A9D9IM33_9BACT</name>